<sequence>MPTSDLLLLGAILLKQWESAGLKQESLEVQIGTGSGCRERQTQVYGSYPDPSENGANNSGGEEAAEIHQGLSVEGHRIVSKDALKYMGVWLDRGLRMTTHVRKLRERAETVINVSLTRITPRVGGPGASRKRLLATTVLSAVLYAAPIWTRALKFQHYEQVLERVNRRLAIRDTAAYRRVATEAVLVLAGIPPIKLRVKERTTIYRDGKKARTRANQELVPGRQERWNMYGGWACWNCGEADTSSHTLFVYHE</sequence>
<keyword evidence="4" id="KW-1185">Reference proteome</keyword>
<evidence type="ECO:0000256" key="2">
    <source>
        <dbReference type="SAM" id="SignalP"/>
    </source>
</evidence>
<evidence type="ECO:0000256" key="1">
    <source>
        <dbReference type="SAM" id="MobiDB-lite"/>
    </source>
</evidence>
<evidence type="ECO:0000313" key="4">
    <source>
        <dbReference type="Proteomes" id="UP000625711"/>
    </source>
</evidence>
<reference evidence="3" key="1">
    <citation type="submission" date="2020-08" db="EMBL/GenBank/DDBJ databases">
        <title>Genome sequencing and assembly of the red palm weevil Rhynchophorus ferrugineus.</title>
        <authorList>
            <person name="Dias G.B."/>
            <person name="Bergman C.M."/>
            <person name="Manee M."/>
        </authorList>
    </citation>
    <scope>NUCLEOTIDE SEQUENCE</scope>
    <source>
        <strain evidence="3">AA-2017</strain>
        <tissue evidence="3">Whole larva</tissue>
    </source>
</reference>
<organism evidence="3 4">
    <name type="scientific">Rhynchophorus ferrugineus</name>
    <name type="common">Red palm weevil</name>
    <name type="synonym">Curculio ferrugineus</name>
    <dbReference type="NCBI Taxonomy" id="354439"/>
    <lineage>
        <taxon>Eukaryota</taxon>
        <taxon>Metazoa</taxon>
        <taxon>Ecdysozoa</taxon>
        <taxon>Arthropoda</taxon>
        <taxon>Hexapoda</taxon>
        <taxon>Insecta</taxon>
        <taxon>Pterygota</taxon>
        <taxon>Neoptera</taxon>
        <taxon>Endopterygota</taxon>
        <taxon>Coleoptera</taxon>
        <taxon>Polyphaga</taxon>
        <taxon>Cucujiformia</taxon>
        <taxon>Curculionidae</taxon>
        <taxon>Dryophthorinae</taxon>
        <taxon>Rhynchophorus</taxon>
    </lineage>
</organism>
<keyword evidence="2" id="KW-0732">Signal</keyword>
<evidence type="ECO:0000313" key="3">
    <source>
        <dbReference type="EMBL" id="KAF7273736.1"/>
    </source>
</evidence>
<evidence type="ECO:0008006" key="5">
    <source>
        <dbReference type="Google" id="ProtNLM"/>
    </source>
</evidence>
<accession>A0A834M9U5</accession>
<name>A0A834M9U5_RHYFE</name>
<protein>
    <recommendedName>
        <fullName evidence="5">Reverse transcriptase</fullName>
    </recommendedName>
</protein>
<dbReference type="OrthoDB" id="6780105at2759"/>
<feature type="region of interest" description="Disordered" evidence="1">
    <location>
        <begin position="41"/>
        <end position="63"/>
    </location>
</feature>
<comment type="caution">
    <text evidence="3">The sequence shown here is derived from an EMBL/GenBank/DDBJ whole genome shotgun (WGS) entry which is preliminary data.</text>
</comment>
<feature type="signal peptide" evidence="2">
    <location>
        <begin position="1"/>
        <end position="21"/>
    </location>
</feature>
<dbReference type="Proteomes" id="UP000625711">
    <property type="component" value="Unassembled WGS sequence"/>
</dbReference>
<proteinExistence type="predicted"/>
<dbReference type="EMBL" id="JAACXV010013313">
    <property type="protein sequence ID" value="KAF7273736.1"/>
    <property type="molecule type" value="Genomic_DNA"/>
</dbReference>
<gene>
    <name evidence="3" type="ORF">GWI33_013555</name>
</gene>
<dbReference type="AlphaFoldDB" id="A0A834M9U5"/>
<feature type="chain" id="PRO_5032971209" description="Reverse transcriptase" evidence="2">
    <location>
        <begin position="22"/>
        <end position="253"/>
    </location>
</feature>